<evidence type="ECO:0000313" key="3">
    <source>
        <dbReference type="EMBL" id="AGF75067.1"/>
    </source>
</evidence>
<keyword evidence="2" id="KW-0812">Transmembrane</keyword>
<comment type="subcellular location">
    <subcellularLocation>
        <location evidence="1">Membrane</location>
        <topology evidence="1">Multi-pass membrane protein</topology>
    </subcellularLocation>
</comment>
<dbReference type="AlphaFoldDB" id="M1P0A3"/>
<evidence type="ECO:0000256" key="1">
    <source>
        <dbReference type="ARBA" id="ARBA00004141"/>
    </source>
</evidence>
<evidence type="ECO:0000256" key="2">
    <source>
        <dbReference type="SAM" id="Phobius"/>
    </source>
</evidence>
<dbReference type="Pfam" id="PF04956">
    <property type="entry name" value="TrbC"/>
    <property type="match status" value="1"/>
</dbReference>
<name>M1P0A3_BARAA</name>
<dbReference type="KEGG" id="baus:BAnh1_12000"/>
<feature type="transmembrane region" description="Helical" evidence="2">
    <location>
        <begin position="82"/>
        <end position="100"/>
    </location>
</feature>
<keyword evidence="2" id="KW-0472">Membrane</keyword>
<protein>
    <submittedName>
        <fullName evidence="3">TrwL protein</fullName>
    </submittedName>
</protein>
<proteinExistence type="predicted"/>
<organism evidence="3 4">
    <name type="scientific">Bartonella australis (strain Aust/NH1)</name>
    <dbReference type="NCBI Taxonomy" id="1094489"/>
    <lineage>
        <taxon>Bacteria</taxon>
        <taxon>Pseudomonadati</taxon>
        <taxon>Pseudomonadota</taxon>
        <taxon>Alphaproteobacteria</taxon>
        <taxon>Hyphomicrobiales</taxon>
        <taxon>Bartonellaceae</taxon>
        <taxon>Bartonella</taxon>
    </lineage>
</organism>
<dbReference type="PATRIC" id="fig|1094489.3.peg.1465"/>
<dbReference type="eggNOG" id="ENOG50343SX">
    <property type="taxonomic scope" value="Bacteria"/>
</dbReference>
<dbReference type="RefSeq" id="WP_015398570.1">
    <property type="nucleotide sequence ID" value="NC_020300.1"/>
</dbReference>
<evidence type="ECO:0000313" key="4">
    <source>
        <dbReference type="Proteomes" id="UP000011729"/>
    </source>
</evidence>
<dbReference type="GO" id="GO:0016020">
    <property type="term" value="C:membrane"/>
    <property type="evidence" value="ECO:0007669"/>
    <property type="project" value="UniProtKB-SubCell"/>
</dbReference>
<dbReference type="EMBL" id="CP003123">
    <property type="protein sequence ID" value="AGF75067.1"/>
    <property type="molecule type" value="Genomic_DNA"/>
</dbReference>
<gene>
    <name evidence="3" type="primary">trwL1</name>
    <name evidence="3" type="ordered locus">BAnh1_12000</name>
</gene>
<reference evidence="3 4" key="1">
    <citation type="journal article" date="2013" name="PLoS Genet.">
        <title>A gene transfer agent and a dynamic repertoire of secretion systems hold the keys to the explosive radiation of the emerging pathogen Bartonella.</title>
        <authorList>
            <person name="Guy L."/>
            <person name="Nystedt B."/>
            <person name="Toft C."/>
            <person name="Zaremba-Niedzwiedzka K."/>
            <person name="Berglund E.C."/>
            <person name="Granberg F."/>
            <person name="Naslund K."/>
            <person name="Eriksson A.S."/>
            <person name="Andersson S.G."/>
        </authorList>
    </citation>
    <scope>NUCLEOTIDE SEQUENCE [LARGE SCALE GENOMIC DNA]</scope>
    <source>
        <strain evidence="3 4">Aust/NH1</strain>
    </source>
</reference>
<keyword evidence="2" id="KW-1133">Transmembrane helix</keyword>
<dbReference type="Proteomes" id="UP000011729">
    <property type="component" value="Chromosome"/>
</dbReference>
<keyword evidence="4" id="KW-1185">Reference proteome</keyword>
<dbReference type="InterPro" id="IPR007039">
    <property type="entry name" value="TrbC/VirB2"/>
</dbReference>
<dbReference type="OrthoDB" id="7926281at2"/>
<accession>M1P0A3</accession>
<dbReference type="HOGENOM" id="CLU_155731_2_0_5"/>
<feature type="transmembrane region" description="Helical" evidence="2">
    <location>
        <begin position="50"/>
        <end position="70"/>
    </location>
</feature>
<sequence>MKEQSILRKNSKIIMIFTAVAAFLVTQSVYAAHQGLTKTKTVLTTMQSELNVIVPIAAAVILVCLAIGYAGRFIEKSTFVRWAIGVIIAGSAVQIANALFKP</sequence>
<dbReference type="NCBIfam" id="NF033899">
    <property type="entry name" value="T4SS_pilin_TrwL"/>
    <property type="match status" value="1"/>
</dbReference>
<dbReference type="STRING" id="1094489.BAnh1_12000"/>